<dbReference type="InterPro" id="IPR029033">
    <property type="entry name" value="His_PPase_superfam"/>
</dbReference>
<dbReference type="InterPro" id="IPR050275">
    <property type="entry name" value="PGM_Phosphatase"/>
</dbReference>
<evidence type="ECO:0000256" key="1">
    <source>
        <dbReference type="PIRSR" id="PIRSR613078-1"/>
    </source>
</evidence>
<dbReference type="AlphaFoldDB" id="A0A0E9NLD9"/>
<dbReference type="PROSITE" id="PS50090">
    <property type="entry name" value="MYB_LIKE"/>
    <property type="match status" value="1"/>
</dbReference>
<reference evidence="5 6" key="3">
    <citation type="journal article" date="2015" name="Genome Announc.">
        <title>Draft Genome Sequence of the Archiascomycetous Yeast Saitoella complicata.</title>
        <authorList>
            <person name="Yamauchi K."/>
            <person name="Kondo S."/>
            <person name="Hamamoto M."/>
            <person name="Takahashi Y."/>
            <person name="Ogura Y."/>
            <person name="Hayashi T."/>
            <person name="Nishida H."/>
        </authorList>
    </citation>
    <scope>NUCLEOTIDE SEQUENCE [LARGE SCALE GENOMIC DNA]</scope>
    <source>
        <strain evidence="5 6">NRRL Y-17804</strain>
    </source>
</reference>
<dbReference type="PANTHER" id="PTHR48100:SF15">
    <property type="entry name" value="SEDOHEPTULOSE 1,7-BISPHOSPHATASE"/>
    <property type="match status" value="1"/>
</dbReference>
<dbReference type="InterPro" id="IPR001005">
    <property type="entry name" value="SANT/Myb"/>
</dbReference>
<dbReference type="GO" id="GO:0050278">
    <property type="term" value="F:sedoheptulose-bisphosphatase activity"/>
    <property type="evidence" value="ECO:0007669"/>
    <property type="project" value="TreeGrafter"/>
</dbReference>
<dbReference type="Gene3D" id="1.10.10.60">
    <property type="entry name" value="Homeodomain-like"/>
    <property type="match status" value="1"/>
</dbReference>
<evidence type="ECO:0000256" key="2">
    <source>
        <dbReference type="PIRSR" id="PIRSR613078-2"/>
    </source>
</evidence>
<dbReference type="SMART" id="SM00855">
    <property type="entry name" value="PGAM"/>
    <property type="match status" value="1"/>
</dbReference>
<name>A0A0E9NLD9_SAICN</name>
<dbReference type="Pfam" id="PF00300">
    <property type="entry name" value="His_Phos_1"/>
    <property type="match status" value="1"/>
</dbReference>
<feature type="region of interest" description="Disordered" evidence="3">
    <location>
        <begin position="248"/>
        <end position="271"/>
    </location>
</feature>
<dbReference type="SUPFAM" id="SSF53254">
    <property type="entry name" value="Phosphoglycerate mutase-like"/>
    <property type="match status" value="1"/>
</dbReference>
<evidence type="ECO:0000259" key="4">
    <source>
        <dbReference type="PROSITE" id="PS50090"/>
    </source>
</evidence>
<dbReference type="InterPro" id="IPR009057">
    <property type="entry name" value="Homeodomain-like_sf"/>
</dbReference>
<evidence type="ECO:0000313" key="6">
    <source>
        <dbReference type="Proteomes" id="UP000033140"/>
    </source>
</evidence>
<reference evidence="5 6" key="1">
    <citation type="journal article" date="2011" name="J. Gen. Appl. Microbiol.">
        <title>Draft genome sequencing of the enigmatic yeast Saitoella complicata.</title>
        <authorList>
            <person name="Nishida H."/>
            <person name="Hamamoto M."/>
            <person name="Sugiyama J."/>
        </authorList>
    </citation>
    <scope>NUCLEOTIDE SEQUENCE [LARGE SCALE GENOMIC DNA]</scope>
    <source>
        <strain evidence="5 6">NRRL Y-17804</strain>
    </source>
</reference>
<feature type="compositionally biased region" description="Polar residues" evidence="3">
    <location>
        <begin position="15"/>
        <end position="25"/>
    </location>
</feature>
<keyword evidence="6" id="KW-1185">Reference proteome</keyword>
<accession>A0A0E9NLD9</accession>
<dbReference type="GO" id="GO:0046390">
    <property type="term" value="P:ribose phosphate biosynthetic process"/>
    <property type="evidence" value="ECO:0007669"/>
    <property type="project" value="TreeGrafter"/>
</dbReference>
<feature type="compositionally biased region" description="Low complexity" evidence="3">
    <location>
        <begin position="79"/>
        <end position="95"/>
    </location>
</feature>
<dbReference type="Proteomes" id="UP000033140">
    <property type="component" value="Unassembled WGS sequence"/>
</dbReference>
<dbReference type="EMBL" id="BACD03000035">
    <property type="protein sequence ID" value="GAO50664.1"/>
    <property type="molecule type" value="Genomic_DNA"/>
</dbReference>
<dbReference type="CDD" id="cd07067">
    <property type="entry name" value="HP_PGM_like"/>
    <property type="match status" value="1"/>
</dbReference>
<dbReference type="STRING" id="698492.A0A0E9NLD9"/>
<dbReference type="SUPFAM" id="SSF46689">
    <property type="entry name" value="Homeodomain-like"/>
    <property type="match status" value="1"/>
</dbReference>
<protein>
    <recommendedName>
        <fullName evidence="4">Myb-like domain-containing protein</fullName>
    </recommendedName>
</protein>
<feature type="binding site" evidence="2">
    <location>
        <begin position="419"/>
        <end position="420"/>
    </location>
    <ligand>
        <name>substrate</name>
    </ligand>
</feature>
<feature type="region of interest" description="Disordered" evidence="3">
    <location>
        <begin position="140"/>
        <end position="162"/>
    </location>
</feature>
<feature type="active site" description="Tele-phosphohistidine intermediate" evidence="1">
    <location>
        <position position="407"/>
    </location>
</feature>
<sequence>MHTCHVEERRLVRNAQRTKSPQYRCSPSRELGRAVVHDILLRISEIRRLNPLQLHTTTMDGVLSYAFAYDHPSQHSHSHSQSTSTRYPSGSSSNSVLRDHSLGSASPDFFIPSLIVSSFMAAAPPSAPVTAPVRKIATPSVPLPKPRAQRPAEPRFPAMTKGPKWTAEDDALLHSLHADGVHWKDIATKYFPNKTPEACRCRVKYNKQRAIKRAFDPKKTEAMSALMSTQLTQPELPVPQLQATFIPISNSQSTPSSSSPNCREEAPGDTSVMDSYARNRKKIWSPIANEANVSWEDAERVVFGHGLVPTITDQGSPLDVPIREGRKRKAEDVLKTERGIRRGYRQKVKEVGPIYSSPDNEGRLARAIDLFGSPRASCTTELQRAIPISQPISTTMPNYPRVFVVRHGETEWSLNGRHTGATDLPLTQNGEKRVRQSAEALVGEDRLLTCSTIKRIFVSPLQRARKTLELFHLPKNIPVEETEDIIEWNYGEYEGVTSKDIQAQREREGKGRWNLWKEGCPGGESPEDVTKRLDAFIARIRKIQGEAVEKDEHGDVVVVAHGHILRAFTARWIDDPITSGNKFLLSAGGVGVLAYEHQSFDEPCVDCWNITDGKGVGPTISRPKIPHIG</sequence>
<proteinExistence type="predicted"/>
<comment type="caution">
    <text evidence="5">The sequence shown here is derived from an EMBL/GenBank/DDBJ whole genome shotgun (WGS) entry which is preliminary data.</text>
</comment>
<feature type="domain" description="Myb-like" evidence="4">
    <location>
        <begin position="164"/>
        <end position="202"/>
    </location>
</feature>
<feature type="active site" description="Proton donor/acceptor" evidence="1">
    <location>
        <position position="487"/>
    </location>
</feature>
<feature type="compositionally biased region" description="Basic and acidic residues" evidence="3">
    <location>
        <begin position="1"/>
        <end position="11"/>
    </location>
</feature>
<feature type="binding site" evidence="2">
    <location>
        <begin position="487"/>
        <end position="490"/>
    </location>
    <ligand>
        <name>substrate</name>
    </ligand>
</feature>
<gene>
    <name evidence="5" type="ORF">G7K_4786-t1</name>
</gene>
<feature type="region of interest" description="Disordered" evidence="3">
    <location>
        <begin position="73"/>
        <end position="98"/>
    </location>
</feature>
<evidence type="ECO:0000256" key="3">
    <source>
        <dbReference type="SAM" id="MobiDB-lite"/>
    </source>
</evidence>
<dbReference type="InterPro" id="IPR013078">
    <property type="entry name" value="His_Pase_superF_clade-1"/>
</dbReference>
<evidence type="ECO:0000313" key="5">
    <source>
        <dbReference type="EMBL" id="GAO50664.1"/>
    </source>
</evidence>
<feature type="compositionally biased region" description="Low complexity" evidence="3">
    <location>
        <begin position="249"/>
        <end position="261"/>
    </location>
</feature>
<dbReference type="PANTHER" id="PTHR48100">
    <property type="entry name" value="BROAD-SPECIFICITY PHOSPHATASE YOR283W-RELATED"/>
    <property type="match status" value="1"/>
</dbReference>
<organism evidence="5 6">
    <name type="scientific">Saitoella complicata (strain BCRC 22490 / CBS 7301 / JCM 7358 / NBRC 10748 / NRRL Y-17804)</name>
    <dbReference type="NCBI Taxonomy" id="698492"/>
    <lineage>
        <taxon>Eukaryota</taxon>
        <taxon>Fungi</taxon>
        <taxon>Dikarya</taxon>
        <taxon>Ascomycota</taxon>
        <taxon>Taphrinomycotina</taxon>
        <taxon>Taphrinomycotina incertae sedis</taxon>
        <taxon>Saitoella</taxon>
    </lineage>
</organism>
<feature type="region of interest" description="Disordered" evidence="3">
    <location>
        <begin position="1"/>
        <end position="25"/>
    </location>
</feature>
<dbReference type="CDD" id="cd00167">
    <property type="entry name" value="SANT"/>
    <property type="match status" value="1"/>
</dbReference>
<dbReference type="SMART" id="SM00717">
    <property type="entry name" value="SANT"/>
    <property type="match status" value="1"/>
</dbReference>
<feature type="binding site" evidence="2">
    <location>
        <position position="463"/>
    </location>
    <ligand>
        <name>substrate</name>
    </ligand>
</feature>
<reference evidence="5 6" key="2">
    <citation type="journal article" date="2014" name="J. Gen. Appl. Microbiol.">
        <title>The early diverging ascomycetous budding yeast Saitoella complicata has three histone deacetylases belonging to the Clr6, Hos2, and Rpd3 lineages.</title>
        <authorList>
            <person name="Nishida H."/>
            <person name="Matsumoto T."/>
            <person name="Kondo S."/>
            <person name="Hamamoto M."/>
            <person name="Yoshikawa H."/>
        </authorList>
    </citation>
    <scope>NUCLEOTIDE SEQUENCE [LARGE SCALE GENOMIC DNA]</scope>
    <source>
        <strain evidence="5 6">NRRL Y-17804</strain>
    </source>
</reference>
<dbReference type="Gene3D" id="3.40.50.1240">
    <property type="entry name" value="Phosphoglycerate mutase-like"/>
    <property type="match status" value="1"/>
</dbReference>